<name>A0ABP0H157_CLALP</name>
<keyword evidence="2" id="KW-0732">Signal</keyword>
<feature type="region of interest" description="Disordered" evidence="1">
    <location>
        <begin position="184"/>
        <end position="229"/>
    </location>
</feature>
<accession>A0ABP0H157</accession>
<sequence length="229" mass="26168">MLKISRLQCSFFLLLSTCLFLSTLIPITIANPRSRACNMVDILRSICKDLIPISQRVHTEALKNKYRPRHSRKSPRITIISQGPRLSDMCCSKPCQPEDYAQICGRDYVDTHKTSIDNQLFERSSYNGAAPPNLQNLGLSSTEITVGTALCLEIAHKLKAILIASPEFMARYSNHRDEFHNILREPPRSTRRRQPHKPVQCHISGEPKHRSKKSVFRLNSATTEKPEYR</sequence>
<reference evidence="3 4" key="1">
    <citation type="submission" date="2024-02" db="EMBL/GenBank/DDBJ databases">
        <authorList>
            <person name="Daric V."/>
            <person name="Darras S."/>
        </authorList>
    </citation>
    <scope>NUCLEOTIDE SEQUENCE [LARGE SCALE GENOMIC DNA]</scope>
</reference>
<dbReference type="EMBL" id="CAWYQH010000163">
    <property type="protein sequence ID" value="CAK8697607.1"/>
    <property type="molecule type" value="Genomic_DNA"/>
</dbReference>
<organism evidence="3 4">
    <name type="scientific">Clavelina lepadiformis</name>
    <name type="common">Light-bulb sea squirt</name>
    <name type="synonym">Ascidia lepadiformis</name>
    <dbReference type="NCBI Taxonomy" id="159417"/>
    <lineage>
        <taxon>Eukaryota</taxon>
        <taxon>Metazoa</taxon>
        <taxon>Chordata</taxon>
        <taxon>Tunicata</taxon>
        <taxon>Ascidiacea</taxon>
        <taxon>Aplousobranchia</taxon>
        <taxon>Clavelinidae</taxon>
        <taxon>Clavelina</taxon>
    </lineage>
</organism>
<feature type="chain" id="PRO_5046533742" description="Insulin-like domain-containing protein" evidence="2">
    <location>
        <begin position="31"/>
        <end position="229"/>
    </location>
</feature>
<evidence type="ECO:0008006" key="5">
    <source>
        <dbReference type="Google" id="ProtNLM"/>
    </source>
</evidence>
<evidence type="ECO:0000313" key="4">
    <source>
        <dbReference type="Proteomes" id="UP001642483"/>
    </source>
</evidence>
<proteinExistence type="predicted"/>
<gene>
    <name evidence="3" type="ORF">CVLEPA_LOCUS31114</name>
</gene>
<evidence type="ECO:0000256" key="1">
    <source>
        <dbReference type="SAM" id="MobiDB-lite"/>
    </source>
</evidence>
<feature type="signal peptide" evidence="2">
    <location>
        <begin position="1"/>
        <end position="30"/>
    </location>
</feature>
<protein>
    <recommendedName>
        <fullName evidence="5">Insulin-like domain-containing protein</fullName>
    </recommendedName>
</protein>
<comment type="caution">
    <text evidence="3">The sequence shown here is derived from an EMBL/GenBank/DDBJ whole genome shotgun (WGS) entry which is preliminary data.</text>
</comment>
<keyword evidence="4" id="KW-1185">Reference proteome</keyword>
<evidence type="ECO:0000313" key="3">
    <source>
        <dbReference type="EMBL" id="CAK8697607.1"/>
    </source>
</evidence>
<dbReference type="Proteomes" id="UP001642483">
    <property type="component" value="Unassembled WGS sequence"/>
</dbReference>
<evidence type="ECO:0000256" key="2">
    <source>
        <dbReference type="SAM" id="SignalP"/>
    </source>
</evidence>